<keyword evidence="6 7" id="KW-0511">Multifunctional enzyme</keyword>
<dbReference type="Pfam" id="PF03710">
    <property type="entry name" value="GlnE"/>
    <property type="match status" value="2"/>
</dbReference>
<keyword evidence="2 7" id="KW-0548">Nucleotidyltransferase</keyword>
<comment type="cofactor">
    <cofactor evidence="7">
        <name>Mg(2+)</name>
        <dbReference type="ChEBI" id="CHEBI:18420"/>
    </cofactor>
</comment>
<dbReference type="HAMAP" id="MF_00802">
    <property type="entry name" value="GlnE"/>
    <property type="match status" value="1"/>
</dbReference>
<dbReference type="InterPro" id="IPR005190">
    <property type="entry name" value="GlnE_rpt_dom"/>
</dbReference>
<evidence type="ECO:0000313" key="11">
    <source>
        <dbReference type="Proteomes" id="UP001164390"/>
    </source>
</evidence>
<dbReference type="EC" id="2.7.7.42" evidence="7"/>
<keyword evidence="3 7" id="KW-0547">Nucleotide-binding</keyword>
<dbReference type="InterPro" id="IPR043519">
    <property type="entry name" value="NT_sf"/>
</dbReference>
<dbReference type="Proteomes" id="UP001164390">
    <property type="component" value="Chromosome"/>
</dbReference>
<dbReference type="CDD" id="cd05401">
    <property type="entry name" value="NT_GlnE_GlnD_like"/>
    <property type="match status" value="2"/>
</dbReference>
<dbReference type="InterPro" id="IPR023057">
    <property type="entry name" value="GlnE"/>
</dbReference>
<gene>
    <name evidence="7" type="primary">glnE</name>
    <name evidence="10" type="ORF">L0C25_00300</name>
</gene>
<dbReference type="EMBL" id="CP094970">
    <property type="protein sequence ID" value="UYM05564.1"/>
    <property type="molecule type" value="Genomic_DNA"/>
</dbReference>
<evidence type="ECO:0000313" key="10">
    <source>
        <dbReference type="EMBL" id="UYM05564.1"/>
    </source>
</evidence>
<dbReference type="GO" id="GO:0005524">
    <property type="term" value="F:ATP binding"/>
    <property type="evidence" value="ECO:0007669"/>
    <property type="project" value="UniProtKB-UniRule"/>
</dbReference>
<dbReference type="InterPro" id="IPR013546">
    <property type="entry name" value="PII_UdlTrfase/GS_AdlTrfase"/>
</dbReference>
<evidence type="ECO:0000256" key="2">
    <source>
        <dbReference type="ARBA" id="ARBA00022695"/>
    </source>
</evidence>
<evidence type="ECO:0000256" key="6">
    <source>
        <dbReference type="ARBA" id="ARBA00023268"/>
    </source>
</evidence>
<evidence type="ECO:0000256" key="3">
    <source>
        <dbReference type="ARBA" id="ARBA00022741"/>
    </source>
</evidence>
<keyword evidence="4 7" id="KW-0067">ATP-binding</keyword>
<reference evidence="10" key="1">
    <citation type="submission" date="2022-01" db="EMBL/GenBank/DDBJ databases">
        <title>Nocardioidaceae gen. sp. A5X3R13.</title>
        <authorList>
            <person name="Lopez Marin M.A."/>
            <person name="Uhlik O."/>
        </authorList>
    </citation>
    <scope>NUCLEOTIDE SEQUENCE</scope>
    <source>
        <strain evidence="10">A5X3R13</strain>
    </source>
</reference>
<dbReference type="PANTHER" id="PTHR30621:SF0">
    <property type="entry name" value="BIFUNCTIONAL GLUTAMINE SYNTHETASE ADENYLYLTRANSFERASE_ADENYLYL-REMOVING ENZYME"/>
    <property type="match status" value="1"/>
</dbReference>
<feature type="region of interest" description="Adenylyl transferase" evidence="7">
    <location>
        <begin position="497"/>
        <end position="992"/>
    </location>
</feature>
<sequence>MTTTTHGLTAGRLSRLGFQAPADALAQLDLLGDQVTEELVIEWSRAADPDLALASLVGIAERSADDPVAALAADADLNARLTAVLGTSRALGEFLNHHPEQRSALTDEHFTESFVSHGQLRTALLTATGTDPGSDLVVSAMDTTAAIDALRVEYHRLLLQIAARDLIGTTRFEESSGELADLAAATLSAALAIARGALGDDRDACTIAVIALGKCGGGELNYISDVDVVFVYEPTDGTDDETALRAASRIAAMMMQICSQHTGEGTIWEVDAALRPEGKAGPLVRTLQSHVTYYERWASTWEFQALLKARPVAGDDDLGQAYVDAILPMVWQASTRDHFVRDVRAMRRRVIDHIPPDLIERELKLGPGGLRDVEFAVQLLQLVHGRSDQSLRSGNTLSALYALIQGGYVGREDGAAFAEAYIFLRLLEHRVQLYGLRRTHMMPADEVDLRRIGRSLELRQNPVSDVRRIWRANTREVQRLHQKIFYRPLLETVAALPREGLRLTPDAAEQRLVALGYDDPKGALAHLQALTRGVSRRAAIQRQLLPAMLAWFAEAPDPDAGLLAFRKVSDALGTTPWYLRKLRDEGEGAEQLATILASSTYVTGLILRAPEAVALLGETDDLVPRSVERLRKEMDTAARRYADPADAIRSIRRLRRKELSRVGIADVLGRLDIEAVGTALTAITTATLSAALNACVAAAESGHGGPLPTRIAIIAMGRLGGGETGYGSDADVMFVHDPDPDADPTRAHELATGVIQRVRDLLSSPGDDPGVGLDADLRPEGRQGPLLRTLASYRAYYDRWSAVWEAQALLRASVTIGDERLCADFRALIDPLRWPDGGISDDAVSEVRRIKARVDSERLPRGADPALHLKLGRGGLADVEWTVQLMQMQHAYRVDGLRTPQTLPALYAARDAGLIDAADADALEAAWRLASRARNAIVLVRSKASDSLPTHADDRAGVAFMLGYGDESEPMIDDYRRVTRHARAVVERIFWG</sequence>
<dbReference type="GO" id="GO:0005829">
    <property type="term" value="C:cytosol"/>
    <property type="evidence" value="ECO:0007669"/>
    <property type="project" value="TreeGrafter"/>
</dbReference>
<dbReference type="Gene3D" id="1.20.120.330">
    <property type="entry name" value="Nucleotidyltransferases domain 2"/>
    <property type="match status" value="2"/>
</dbReference>
<dbReference type="GO" id="GO:0000820">
    <property type="term" value="P:regulation of glutamine family amino acid metabolic process"/>
    <property type="evidence" value="ECO:0007669"/>
    <property type="project" value="UniProtKB-UniRule"/>
</dbReference>
<dbReference type="KEGG" id="sgrg:L0C25_00300"/>
<evidence type="ECO:0000256" key="7">
    <source>
        <dbReference type="HAMAP-Rule" id="MF_00802"/>
    </source>
</evidence>
<comment type="function">
    <text evidence="7">Involved in the regulation of glutamine synthetase GlnA, a key enzyme in the process to assimilate ammonia. When cellular nitrogen levels are high, the C-terminal adenylyl transferase (AT) inactivates GlnA by covalent transfer of an adenylyl group from ATP to specific tyrosine residue of GlnA, thus reducing its activity. Conversely, when nitrogen levels are low, the N-terminal adenylyl removase (AR) activates GlnA by removing the adenylyl group by phosphorolysis, increasing its activity. The regulatory region of GlnE binds the signal transduction protein PII (GlnB) which indicates the nitrogen status of the cell.</text>
</comment>
<dbReference type="NCBIfam" id="NF010707">
    <property type="entry name" value="PRK14109.1"/>
    <property type="match status" value="1"/>
</dbReference>
<comment type="catalytic activity">
    <reaction evidence="7">
        <text>[glutamine synthetase]-O(4)-(5'-adenylyl)-L-tyrosine + phosphate = [glutamine synthetase]-L-tyrosine + ADP</text>
        <dbReference type="Rhea" id="RHEA:43716"/>
        <dbReference type="Rhea" id="RHEA-COMP:10660"/>
        <dbReference type="Rhea" id="RHEA-COMP:10661"/>
        <dbReference type="ChEBI" id="CHEBI:43474"/>
        <dbReference type="ChEBI" id="CHEBI:46858"/>
        <dbReference type="ChEBI" id="CHEBI:83624"/>
        <dbReference type="ChEBI" id="CHEBI:456216"/>
        <dbReference type="EC" id="2.7.7.89"/>
    </reaction>
</comment>
<dbReference type="EC" id="2.7.7.89" evidence="7"/>
<dbReference type="GO" id="GO:0047388">
    <property type="term" value="F:[glutamine synthetase]-adenylyl-L-tyrosine phosphorylase activity"/>
    <property type="evidence" value="ECO:0007669"/>
    <property type="project" value="UniProtKB-EC"/>
</dbReference>
<feature type="domain" description="PII-uridylyltransferase/Glutamine-synthetase adenylyltransferase" evidence="9">
    <location>
        <begin position="358"/>
        <end position="485"/>
    </location>
</feature>
<dbReference type="GO" id="GO:0000287">
    <property type="term" value="F:magnesium ion binding"/>
    <property type="evidence" value="ECO:0007669"/>
    <property type="project" value="UniProtKB-UniRule"/>
</dbReference>
<feature type="region of interest" description="Adenylyl removase" evidence="7">
    <location>
        <begin position="1"/>
        <end position="489"/>
    </location>
</feature>
<evidence type="ECO:0000256" key="5">
    <source>
        <dbReference type="ARBA" id="ARBA00022842"/>
    </source>
</evidence>
<dbReference type="Pfam" id="PF08335">
    <property type="entry name" value="GlnD_UR_UTase"/>
    <property type="match status" value="2"/>
</dbReference>
<name>A0AA46YLG3_9ACTN</name>
<dbReference type="PANTHER" id="PTHR30621">
    <property type="entry name" value="GLUTAMINE SYNTHETASE ADENYLYLTRANSFERASE"/>
    <property type="match status" value="1"/>
</dbReference>
<accession>A0AA46YLG3</accession>
<proteinExistence type="inferred from homology"/>
<comment type="catalytic activity">
    <reaction evidence="7">
        <text>[glutamine synthetase]-L-tyrosine + ATP = [glutamine synthetase]-O(4)-(5'-adenylyl)-L-tyrosine + diphosphate</text>
        <dbReference type="Rhea" id="RHEA:18589"/>
        <dbReference type="Rhea" id="RHEA-COMP:10660"/>
        <dbReference type="Rhea" id="RHEA-COMP:10661"/>
        <dbReference type="ChEBI" id="CHEBI:30616"/>
        <dbReference type="ChEBI" id="CHEBI:33019"/>
        <dbReference type="ChEBI" id="CHEBI:46858"/>
        <dbReference type="ChEBI" id="CHEBI:83624"/>
        <dbReference type="EC" id="2.7.7.42"/>
    </reaction>
</comment>
<keyword evidence="5 7" id="KW-0460">Magnesium</keyword>
<keyword evidence="11" id="KW-1185">Reference proteome</keyword>
<feature type="domain" description="Glutamate-ammonia ligase adenylyltransferase repeated" evidence="8">
    <location>
        <begin position="80"/>
        <end position="321"/>
    </location>
</feature>
<keyword evidence="1 7" id="KW-0808">Transferase</keyword>
<evidence type="ECO:0000259" key="8">
    <source>
        <dbReference type="Pfam" id="PF03710"/>
    </source>
</evidence>
<comment type="similarity">
    <text evidence="7">Belongs to the GlnE family.</text>
</comment>
<evidence type="ECO:0000256" key="4">
    <source>
        <dbReference type="ARBA" id="ARBA00022840"/>
    </source>
</evidence>
<evidence type="ECO:0000256" key="1">
    <source>
        <dbReference type="ARBA" id="ARBA00022679"/>
    </source>
</evidence>
<dbReference type="GO" id="GO:0008882">
    <property type="term" value="F:[glutamate-ammonia-ligase] adenylyltransferase activity"/>
    <property type="evidence" value="ECO:0007669"/>
    <property type="project" value="UniProtKB-UniRule"/>
</dbReference>
<protein>
    <recommendedName>
        <fullName evidence="7">Bifunctional glutamine synthetase adenylyltransferase/adenylyl-removing enzyme</fullName>
    </recommendedName>
    <alternativeName>
        <fullName evidence="7">ATP:glutamine synthetase adenylyltransferase</fullName>
    </alternativeName>
    <alternativeName>
        <fullName evidence="7">ATase</fullName>
    </alternativeName>
    <domain>
        <recommendedName>
            <fullName evidence="7">Glutamine synthetase adenylyl-L-tyrosine phosphorylase</fullName>
            <ecNumber evidence="7">2.7.7.89</ecNumber>
        </recommendedName>
        <alternativeName>
            <fullName evidence="7">Adenylyl removase</fullName>
            <shortName evidence="7">AR</shortName>
            <shortName evidence="7">AT-N</shortName>
        </alternativeName>
    </domain>
    <domain>
        <recommendedName>
            <fullName evidence="7">Glutamine synthetase adenylyl transferase</fullName>
            <ecNumber evidence="7">2.7.7.42</ecNumber>
        </recommendedName>
        <alternativeName>
            <fullName evidence="7">Adenylyl transferase</fullName>
            <shortName evidence="7">AT</shortName>
            <shortName evidence="7">AT-C</shortName>
        </alternativeName>
    </domain>
</protein>
<dbReference type="SUPFAM" id="SSF81593">
    <property type="entry name" value="Nucleotidyltransferase substrate binding subunit/domain"/>
    <property type="match status" value="2"/>
</dbReference>
<feature type="domain" description="Glutamate-ammonia ligase adenylyltransferase repeated" evidence="8">
    <location>
        <begin position="590"/>
        <end position="825"/>
    </location>
</feature>
<dbReference type="AlphaFoldDB" id="A0AA46YLG3"/>
<dbReference type="SUPFAM" id="SSF81301">
    <property type="entry name" value="Nucleotidyltransferase"/>
    <property type="match status" value="2"/>
</dbReference>
<dbReference type="Gene3D" id="3.30.460.10">
    <property type="entry name" value="Beta Polymerase, domain 2"/>
    <property type="match status" value="2"/>
</dbReference>
<dbReference type="RefSeq" id="WP_271634380.1">
    <property type="nucleotide sequence ID" value="NZ_CP094970.1"/>
</dbReference>
<feature type="domain" description="PII-uridylyltransferase/Glutamine-synthetase adenylyltransferase" evidence="9">
    <location>
        <begin position="866"/>
        <end position="989"/>
    </location>
</feature>
<organism evidence="10 11">
    <name type="scientific">Solicola gregarius</name>
    <dbReference type="NCBI Taxonomy" id="2908642"/>
    <lineage>
        <taxon>Bacteria</taxon>
        <taxon>Bacillati</taxon>
        <taxon>Actinomycetota</taxon>
        <taxon>Actinomycetes</taxon>
        <taxon>Propionibacteriales</taxon>
        <taxon>Nocardioidaceae</taxon>
        <taxon>Solicola</taxon>
    </lineage>
</organism>
<evidence type="ECO:0000259" key="9">
    <source>
        <dbReference type="Pfam" id="PF08335"/>
    </source>
</evidence>